<dbReference type="SUPFAM" id="SSF63817">
    <property type="entry name" value="Sortase"/>
    <property type="match status" value="1"/>
</dbReference>
<name>A0A1X4JLW0_9LACO</name>
<dbReference type="Gene3D" id="2.40.260.10">
    <property type="entry name" value="Sortase"/>
    <property type="match status" value="1"/>
</dbReference>
<organism evidence="5 6">
    <name type="scientific">Weissella cibaria</name>
    <dbReference type="NCBI Taxonomy" id="137591"/>
    <lineage>
        <taxon>Bacteria</taxon>
        <taxon>Bacillati</taxon>
        <taxon>Bacillota</taxon>
        <taxon>Bacilli</taxon>
        <taxon>Lactobacillales</taxon>
        <taxon>Lactobacillaceae</taxon>
        <taxon>Weissella</taxon>
    </lineage>
</organism>
<dbReference type="Proteomes" id="UP000193588">
    <property type="component" value="Unassembled WGS sequence"/>
</dbReference>
<dbReference type="InterPro" id="IPR023365">
    <property type="entry name" value="Sortase_dom-sf"/>
</dbReference>
<dbReference type="EMBL" id="NDXJ01000005">
    <property type="protein sequence ID" value="OSP89731.1"/>
    <property type="molecule type" value="Genomic_DNA"/>
</dbReference>
<feature type="active site" description="Proton donor/acceptor" evidence="4">
    <location>
        <position position="167"/>
    </location>
</feature>
<sequence length="284" mass="30316">MGFRVVNEPPKPPVKARKRARRVDGKVKKILFISTGVLALGAAGLGGATAYNHVSVKSASASAQKVALNKPANVASMETIAAQASKLDYGSNNHGIPSAKQLEAYQNLPEKVYGRGFIAVPKQQGVTQPITSLAINEGVSDKVLAVGAGTPRAGEMMGDGNFSVAAHNFGNDETYFSPMQRNVDVNAKPKAYVTDGKRLFTYQFNKTSDDVSGRTVVNYRQGSVLDDSVGKGKAILTLITCDEPGLFTLHPENRLLLRAHLVSSEPISQATDAEKALFPQIFNT</sequence>
<evidence type="ECO:0008006" key="7">
    <source>
        <dbReference type="Google" id="ProtNLM"/>
    </source>
</evidence>
<gene>
    <name evidence="5" type="ORF">B9D04_04220</name>
</gene>
<keyword evidence="3" id="KW-0788">Thiol protease</keyword>
<evidence type="ECO:0000256" key="3">
    <source>
        <dbReference type="ARBA" id="ARBA00022807"/>
    </source>
</evidence>
<evidence type="ECO:0000313" key="5">
    <source>
        <dbReference type="EMBL" id="OSP89731.1"/>
    </source>
</evidence>
<accession>A0A1X4JLW0</accession>
<dbReference type="GO" id="GO:0008234">
    <property type="term" value="F:cysteine-type peptidase activity"/>
    <property type="evidence" value="ECO:0007669"/>
    <property type="project" value="UniProtKB-KW"/>
</dbReference>
<dbReference type="GO" id="GO:0006508">
    <property type="term" value="P:proteolysis"/>
    <property type="evidence" value="ECO:0007669"/>
    <property type="project" value="UniProtKB-KW"/>
</dbReference>
<keyword evidence="2" id="KW-0378">Hydrolase</keyword>
<evidence type="ECO:0000313" key="6">
    <source>
        <dbReference type="Proteomes" id="UP000193588"/>
    </source>
</evidence>
<dbReference type="RefSeq" id="WP_085638195.1">
    <property type="nucleotide sequence ID" value="NZ_NDXJ01000005.1"/>
</dbReference>
<comment type="caution">
    <text evidence="5">The sequence shown here is derived from an EMBL/GenBank/DDBJ whole genome shotgun (WGS) entry which is preliminary data.</text>
</comment>
<dbReference type="CDD" id="cd06165">
    <property type="entry name" value="Sortase_A"/>
    <property type="match status" value="1"/>
</dbReference>
<feature type="active site" description="Acyl-thioester intermediate" evidence="4">
    <location>
        <position position="241"/>
    </location>
</feature>
<protein>
    <recommendedName>
        <fullName evidence="7">Sortase</fullName>
    </recommendedName>
</protein>
<evidence type="ECO:0000256" key="2">
    <source>
        <dbReference type="ARBA" id="ARBA00022801"/>
    </source>
</evidence>
<proteinExistence type="predicted"/>
<evidence type="ECO:0000256" key="1">
    <source>
        <dbReference type="ARBA" id="ARBA00022670"/>
    </source>
</evidence>
<dbReference type="InterPro" id="IPR005754">
    <property type="entry name" value="Sortase"/>
</dbReference>
<dbReference type="InterPro" id="IPR042007">
    <property type="entry name" value="Sortase_A"/>
</dbReference>
<keyword evidence="1" id="KW-0645">Protease</keyword>
<dbReference type="Pfam" id="PF04203">
    <property type="entry name" value="Sortase"/>
    <property type="match status" value="1"/>
</dbReference>
<dbReference type="AlphaFoldDB" id="A0A1X4JLW0"/>
<evidence type="ECO:0000256" key="4">
    <source>
        <dbReference type="PIRSR" id="PIRSR605754-1"/>
    </source>
</evidence>
<reference evidence="5 6" key="1">
    <citation type="submission" date="2017-04" db="EMBL/GenBank/DDBJ databases">
        <title>The genome sequence of Weissella cibaria isolated from wild Drosophila.</title>
        <authorList>
            <person name="Ricks N.J."/>
            <person name="Carroll C."/>
            <person name="Walters A."/>
            <person name="Newell P.D."/>
            <person name="Chaston J.M."/>
        </authorList>
    </citation>
    <scope>NUCLEOTIDE SEQUENCE [LARGE SCALE GENOMIC DNA]</scope>
    <source>
        <strain evidence="5 6">DmW_103</strain>
    </source>
</reference>